<dbReference type="SUPFAM" id="SSF53807">
    <property type="entry name" value="Helical backbone' metal receptor"/>
    <property type="match status" value="1"/>
</dbReference>
<gene>
    <name evidence="8" type="primary">fepB</name>
    <name evidence="8" type="ORF">ACFOSS_13965</name>
</gene>
<dbReference type="PANTHER" id="PTHR30532">
    <property type="entry name" value="IRON III DICITRATE-BINDING PERIPLASMIC PROTEIN"/>
    <property type="match status" value="1"/>
</dbReference>
<dbReference type="PROSITE" id="PS51257">
    <property type="entry name" value="PROKAR_LIPOPROTEIN"/>
    <property type="match status" value="1"/>
</dbReference>
<evidence type="ECO:0000256" key="5">
    <source>
        <dbReference type="ARBA" id="ARBA00022729"/>
    </source>
</evidence>
<dbReference type="RefSeq" id="WP_377153548.1">
    <property type="nucleotide sequence ID" value="NZ_JBHSAF010000014.1"/>
</dbReference>
<keyword evidence="4" id="KW-0410">Iron transport</keyword>
<accession>A0ABV8CQW4</accession>
<protein>
    <submittedName>
        <fullName evidence="8">Fe2+-enterobactin ABC transporter substrate-binding protein</fullName>
    </submittedName>
</protein>
<keyword evidence="3" id="KW-0813">Transport</keyword>
<dbReference type="Pfam" id="PF01497">
    <property type="entry name" value="Peripla_BP_2"/>
    <property type="match status" value="1"/>
</dbReference>
<reference evidence="9" key="1">
    <citation type="journal article" date="2019" name="Int. J. Syst. Evol. Microbiol.">
        <title>The Global Catalogue of Microorganisms (GCM) 10K type strain sequencing project: providing services to taxonomists for standard genome sequencing and annotation.</title>
        <authorList>
            <consortium name="The Broad Institute Genomics Platform"/>
            <consortium name="The Broad Institute Genome Sequencing Center for Infectious Disease"/>
            <person name="Wu L."/>
            <person name="Ma J."/>
        </authorList>
    </citation>
    <scope>NUCLEOTIDE SEQUENCE [LARGE SCALE GENOMIC DNA]</scope>
    <source>
        <strain evidence="9">CCUG 54939</strain>
    </source>
</reference>
<feature type="signal peptide" evidence="6">
    <location>
        <begin position="1"/>
        <end position="19"/>
    </location>
</feature>
<evidence type="ECO:0000259" key="7">
    <source>
        <dbReference type="PROSITE" id="PS50983"/>
    </source>
</evidence>
<dbReference type="EMBL" id="JBHSAF010000014">
    <property type="protein sequence ID" value="MFC3914557.1"/>
    <property type="molecule type" value="Genomic_DNA"/>
</dbReference>
<evidence type="ECO:0000256" key="6">
    <source>
        <dbReference type="SAM" id="SignalP"/>
    </source>
</evidence>
<name>A0ABV8CQW4_9GAMM</name>
<proteinExistence type="inferred from homology"/>
<dbReference type="PROSITE" id="PS50983">
    <property type="entry name" value="FE_B12_PBP"/>
    <property type="match status" value="1"/>
</dbReference>
<comment type="caution">
    <text evidence="8">The sequence shown here is derived from an EMBL/GenBank/DDBJ whole genome shotgun (WGS) entry which is preliminary data.</text>
</comment>
<evidence type="ECO:0000313" key="8">
    <source>
        <dbReference type="EMBL" id="MFC3914557.1"/>
    </source>
</evidence>
<evidence type="ECO:0000313" key="9">
    <source>
        <dbReference type="Proteomes" id="UP001595692"/>
    </source>
</evidence>
<sequence length="339" mass="35903">MLRPSLLILFSLWLPLLTACDQAVSLPPAAATSQPDNAAAASGWPRTLHTAAGPLTLHAPPQRIVSTSVTLTGALLSIDAPVVASATVRHSGGVTDKTGFFSQWADVALARGVVPLYQGEVNADAVLEMQPDLIVISATGGDSALKSRDLLATIAPVLVVNYDDRRWQDVAALLGEATGHEAQAAAISQQFEADIRALHQQARLPQDAVTAMVYYEDGSGANIWTKESAQGRLLQQIGLRLAPLPASLSAQSVALGRRDIVPVSGERFAEALTGQSVLLFATEASTVTEVLRNPLLKNLSAVQAQRIYALGADTFRLDYYSARHLLARLGAQFATQSTP</sequence>
<dbReference type="Proteomes" id="UP001595692">
    <property type="component" value="Unassembled WGS sequence"/>
</dbReference>
<comment type="subcellular location">
    <subcellularLocation>
        <location evidence="1">Cell envelope</location>
    </subcellularLocation>
</comment>
<keyword evidence="4" id="KW-0406">Ion transport</keyword>
<dbReference type="Gene3D" id="3.40.50.1980">
    <property type="entry name" value="Nitrogenase molybdenum iron protein domain"/>
    <property type="match status" value="2"/>
</dbReference>
<dbReference type="InterPro" id="IPR051313">
    <property type="entry name" value="Bact_iron-sidero_bind"/>
</dbReference>
<organism evidence="8 9">
    <name type="scientific">Pseudaeromonas sharmana</name>
    <dbReference type="NCBI Taxonomy" id="328412"/>
    <lineage>
        <taxon>Bacteria</taxon>
        <taxon>Pseudomonadati</taxon>
        <taxon>Pseudomonadota</taxon>
        <taxon>Gammaproteobacteria</taxon>
        <taxon>Aeromonadales</taxon>
        <taxon>Aeromonadaceae</taxon>
        <taxon>Pseudaeromonas</taxon>
    </lineage>
</organism>
<keyword evidence="4" id="KW-0408">Iron</keyword>
<keyword evidence="9" id="KW-1185">Reference proteome</keyword>
<evidence type="ECO:0000256" key="2">
    <source>
        <dbReference type="ARBA" id="ARBA00008814"/>
    </source>
</evidence>
<evidence type="ECO:0000256" key="4">
    <source>
        <dbReference type="ARBA" id="ARBA00022496"/>
    </source>
</evidence>
<dbReference type="InterPro" id="IPR002491">
    <property type="entry name" value="ABC_transptr_periplasmic_BD"/>
</dbReference>
<evidence type="ECO:0000256" key="3">
    <source>
        <dbReference type="ARBA" id="ARBA00022448"/>
    </source>
</evidence>
<keyword evidence="5 6" id="KW-0732">Signal</keyword>
<feature type="chain" id="PRO_5045141232" evidence="6">
    <location>
        <begin position="20"/>
        <end position="339"/>
    </location>
</feature>
<feature type="domain" description="Fe/B12 periplasmic-binding" evidence="7">
    <location>
        <begin position="63"/>
        <end position="337"/>
    </location>
</feature>
<evidence type="ECO:0000256" key="1">
    <source>
        <dbReference type="ARBA" id="ARBA00004196"/>
    </source>
</evidence>
<comment type="similarity">
    <text evidence="2">Belongs to the bacterial solute-binding protein 8 family.</text>
</comment>
<dbReference type="PANTHER" id="PTHR30532:SF24">
    <property type="entry name" value="FERRIC ENTEROBACTIN-BINDING PERIPLASMIC PROTEIN FEPB"/>
    <property type="match status" value="1"/>
</dbReference>
<dbReference type="NCBIfam" id="NF008200">
    <property type="entry name" value="PRK10957.1"/>
    <property type="match status" value="1"/>
</dbReference>